<proteinExistence type="predicted"/>
<sequence>MENSRGAVSLVTNWEPIFLYNFSYVWLLSGTHPPLCLLILRDRGWARRLLLEVWLSRGTSEVGQTVHALEAQPYANYIAAHMVYIIEAITIVFTTRRDTHCRTTWSE</sequence>
<evidence type="ECO:0000313" key="2">
    <source>
        <dbReference type="Proteomes" id="UP000191124"/>
    </source>
</evidence>
<dbReference type="Proteomes" id="UP000191124">
    <property type="component" value="Unassembled WGS sequence"/>
</dbReference>
<accession>A0A1S9UDC0</accession>
<reference evidence="1 2" key="1">
    <citation type="submission" date="2017-01" db="EMBL/GenBank/DDBJ databases">
        <title>Bacillus cereus isolates.</title>
        <authorList>
            <person name="Beno S.M."/>
        </authorList>
    </citation>
    <scope>NUCLEOTIDE SEQUENCE [LARGE SCALE GENOMIC DNA]</scope>
    <source>
        <strain evidence="1 2">FSL M7-1219</strain>
    </source>
</reference>
<organism evidence="1 2">
    <name type="scientific">Bacillus cereus</name>
    <dbReference type="NCBI Taxonomy" id="1396"/>
    <lineage>
        <taxon>Bacteria</taxon>
        <taxon>Bacillati</taxon>
        <taxon>Bacillota</taxon>
        <taxon>Bacilli</taxon>
        <taxon>Bacillales</taxon>
        <taxon>Bacillaceae</taxon>
        <taxon>Bacillus</taxon>
        <taxon>Bacillus cereus group</taxon>
    </lineage>
</organism>
<comment type="caution">
    <text evidence="1">The sequence shown here is derived from an EMBL/GenBank/DDBJ whole genome shotgun (WGS) entry which is preliminary data.</text>
</comment>
<evidence type="ECO:0000313" key="1">
    <source>
        <dbReference type="EMBL" id="OOR20183.1"/>
    </source>
</evidence>
<protein>
    <submittedName>
        <fullName evidence="1">Uncharacterized protein</fullName>
    </submittedName>
</protein>
<dbReference type="AlphaFoldDB" id="A0A1S9UDC0"/>
<gene>
    <name evidence="1" type="ORF">BW892_24525</name>
</gene>
<dbReference type="EMBL" id="MUAL01000089">
    <property type="protein sequence ID" value="OOR20183.1"/>
    <property type="molecule type" value="Genomic_DNA"/>
</dbReference>
<name>A0A1S9UDC0_BACCE</name>